<dbReference type="SUPFAM" id="SSF57196">
    <property type="entry name" value="EGF/Laminin"/>
    <property type="match status" value="1"/>
</dbReference>
<proteinExistence type="predicted"/>
<keyword evidence="5" id="KW-1185">Reference proteome</keyword>
<protein>
    <recommendedName>
        <fullName evidence="3">EGF-like domain-containing protein</fullName>
    </recommendedName>
</protein>
<dbReference type="PROSITE" id="PS50026">
    <property type="entry name" value="EGF_3"/>
    <property type="match status" value="1"/>
</dbReference>
<evidence type="ECO:0000259" key="3">
    <source>
        <dbReference type="PROSITE" id="PS50026"/>
    </source>
</evidence>
<keyword evidence="1" id="KW-0245">EGF-like domain</keyword>
<dbReference type="PROSITE" id="PS00022">
    <property type="entry name" value="EGF_1"/>
    <property type="match status" value="3"/>
</dbReference>
<evidence type="ECO:0000313" key="5">
    <source>
        <dbReference type="Proteomes" id="UP000078046"/>
    </source>
</evidence>
<dbReference type="InterPro" id="IPR000742">
    <property type="entry name" value="EGF"/>
</dbReference>
<comment type="caution">
    <text evidence="4">The sequence shown here is derived from an EMBL/GenBank/DDBJ whole genome shotgun (WGS) entry which is preliminary data.</text>
</comment>
<dbReference type="OrthoDB" id="283575at2759"/>
<name>A0A177B1A6_9BILA</name>
<dbReference type="SMART" id="SM00181">
    <property type="entry name" value="EGF"/>
    <property type="match status" value="3"/>
</dbReference>
<comment type="caution">
    <text evidence="1">Lacks conserved residue(s) required for the propagation of feature annotation.</text>
</comment>
<keyword evidence="1" id="KW-1015">Disulfide bond</keyword>
<gene>
    <name evidence="4" type="ORF">A3Q56_05060</name>
</gene>
<reference evidence="4 5" key="1">
    <citation type="submission" date="2016-04" db="EMBL/GenBank/DDBJ databases">
        <title>The genome of Intoshia linei affirms orthonectids as highly simplified spiralians.</title>
        <authorList>
            <person name="Mikhailov K.V."/>
            <person name="Slusarev G.S."/>
            <person name="Nikitin M.A."/>
            <person name="Logacheva M.D."/>
            <person name="Penin A."/>
            <person name="Aleoshin V."/>
            <person name="Panchin Y.V."/>
        </authorList>
    </citation>
    <scope>NUCLEOTIDE SEQUENCE [LARGE SCALE GENOMIC DNA]</scope>
    <source>
        <strain evidence="4">Intl2013</strain>
        <tissue evidence="4">Whole animal</tissue>
    </source>
</reference>
<accession>A0A177B1A6</accession>
<organism evidence="4 5">
    <name type="scientific">Intoshia linei</name>
    <dbReference type="NCBI Taxonomy" id="1819745"/>
    <lineage>
        <taxon>Eukaryota</taxon>
        <taxon>Metazoa</taxon>
        <taxon>Spiralia</taxon>
        <taxon>Lophotrochozoa</taxon>
        <taxon>Mesozoa</taxon>
        <taxon>Orthonectida</taxon>
        <taxon>Rhopaluridae</taxon>
        <taxon>Intoshia</taxon>
    </lineage>
</organism>
<evidence type="ECO:0000256" key="2">
    <source>
        <dbReference type="SAM" id="SignalP"/>
    </source>
</evidence>
<feature type="signal peptide" evidence="2">
    <location>
        <begin position="1"/>
        <end position="19"/>
    </location>
</feature>
<keyword evidence="2" id="KW-0732">Signal</keyword>
<evidence type="ECO:0000313" key="4">
    <source>
        <dbReference type="EMBL" id="OAF67224.1"/>
    </source>
</evidence>
<feature type="chain" id="PRO_5008056829" description="EGF-like domain-containing protein" evidence="2">
    <location>
        <begin position="20"/>
        <end position="827"/>
    </location>
</feature>
<evidence type="ECO:0000256" key="1">
    <source>
        <dbReference type="PROSITE-ProRule" id="PRU00076"/>
    </source>
</evidence>
<feature type="disulfide bond" evidence="1">
    <location>
        <begin position="586"/>
        <end position="603"/>
    </location>
</feature>
<dbReference type="AlphaFoldDB" id="A0A177B1A6"/>
<feature type="disulfide bond" evidence="1">
    <location>
        <begin position="605"/>
        <end position="614"/>
    </location>
</feature>
<sequence>MKLAYYFISILTLIKSYVCEYDCTADHKNLYRSIFKYLLLDQCELNCKQKDIALQNINHIGNCTWDMNLKITRILFENNHINICNPNNLEKSVLCFLQNAECLNLLINLLDNYDKPSYCENFTKTVECIRNEFIDKNVYNQHIHDLIETVFGIIAVSKCENEPCMQKPCLTGNCRNVALNNIQCECDSCSSGATCEEITVRGCEIYDWEECFMDYKDVINDLMQTFNVTKTICQILKILQNCILPSESNCLSFEQKWNFNNFKEIILYLEKTCQDETITMVVLNLYLNFLKEDCVSGYKKCETHIIEAIKYTNNLNNIRLYQYVNNIIEFYDCYTPYINICFESVPNEIKNFLDNIIAKIKPTNKIPCYDTKKCLNIIDSYIFNVTKSSSPIYELIHSNSTRNYHLVELKEIKSKFISTKLCIHQSICHDIYEMGEIYTDIAIRENFLSTYITINICENGLECENGGFCDSNICYCLKGYSGISCKISDACSNYKAIHCLTVIESKLNKVPGIRNLPVFNNDNHFVISQNSTINSCGYNNYLSSCFDKLRENCSNNDIVEILNLKKCTINSYIIKNCNKMCKFNTCQNGGYCIGRNYQEGYKCICKIGINGQNCQFYNITCNLDQINATIQEMFIMIRNLVCKEDDCDDINEMVQDYIEVVNEICKNSSSSILSLLSPSLQLLNNLTTFSHEFCFKDHSCEDYDLMFKSLDFMVIVKASQNAEISLCDQLLNLRLEIYLRKENCTNKKYCIRYSRLFDIFFQKISNYNCILPCQNSYLCYQDGKVCRDLGDHEKCTDPNCELDYLQQCAYDYLIGNVDCRCSVNSFD</sequence>
<dbReference type="PROSITE" id="PS01186">
    <property type="entry name" value="EGF_2"/>
    <property type="match status" value="1"/>
</dbReference>
<dbReference type="EMBL" id="LWCA01000717">
    <property type="protein sequence ID" value="OAF67224.1"/>
    <property type="molecule type" value="Genomic_DNA"/>
</dbReference>
<dbReference type="Gene3D" id="2.10.25.10">
    <property type="entry name" value="Laminin"/>
    <property type="match status" value="1"/>
</dbReference>
<dbReference type="Proteomes" id="UP000078046">
    <property type="component" value="Unassembled WGS sequence"/>
</dbReference>
<feature type="domain" description="EGF-like" evidence="3">
    <location>
        <begin position="578"/>
        <end position="615"/>
    </location>
</feature>
<feature type="non-terminal residue" evidence="4">
    <location>
        <position position="827"/>
    </location>
</feature>